<dbReference type="EMBL" id="JABWRS010000004">
    <property type="protein sequence ID" value="MBC3475569.1"/>
    <property type="molecule type" value="Genomic_DNA"/>
</dbReference>
<dbReference type="NCBIfam" id="TIGR03696">
    <property type="entry name" value="Rhs_assc_core"/>
    <property type="match status" value="1"/>
</dbReference>
<evidence type="ECO:0000313" key="2">
    <source>
        <dbReference type="Proteomes" id="UP000628086"/>
    </source>
</evidence>
<dbReference type="RefSeq" id="WP_081669612.1">
    <property type="nucleotide sequence ID" value="NZ_JABWRS010000004.1"/>
</dbReference>
<evidence type="ECO:0000313" key="1">
    <source>
        <dbReference type="EMBL" id="MBC3475569.1"/>
    </source>
</evidence>
<accession>A0ABR6V581</accession>
<dbReference type="Gene3D" id="2.180.10.10">
    <property type="entry name" value="RHS repeat-associated core"/>
    <property type="match status" value="1"/>
</dbReference>
<keyword evidence="2" id="KW-1185">Reference proteome</keyword>
<gene>
    <name evidence="1" type="ORF">HU747_08135</name>
</gene>
<sequence>MITVPATQQQGHKRFYCKGLLSTEINGQGHWRALQAAGHLLAQKNENAPDLPSALMACDQKRSVLSMLEGGRSVPQVYSPYGQLTRGGGVPSLLAFNGERPDAITGNYLLGNGYRQFSLVTMRFCSPDSWSPFGGGGLNAYAYCAGDPVNRTDPTGHFWGIGKFFRRLFGMKAKAPKVAKAVVPDVTSQTSQVHSVSTHTQSTGGAGDKFSNLFNQVEIDEQFAIELQIKESLGDSGIAQSQSLNPIASPAPRARTTLVERRAAQEALNREAAIKRAFAELEEVNLKTRGGASTTRDAAMIEHLQGNIRRWTGD</sequence>
<dbReference type="Proteomes" id="UP000628086">
    <property type="component" value="Unassembled WGS sequence"/>
</dbReference>
<name>A0ABR6V581_9PSED</name>
<protein>
    <submittedName>
        <fullName evidence="1">RHS repeat-associated core domain-containing protein</fullName>
    </submittedName>
</protein>
<comment type="caution">
    <text evidence="1">The sequence shown here is derived from an EMBL/GenBank/DDBJ whole genome shotgun (WGS) entry which is preliminary data.</text>
</comment>
<dbReference type="SUPFAM" id="SSF56399">
    <property type="entry name" value="ADP-ribosylation"/>
    <property type="match status" value="1"/>
</dbReference>
<reference evidence="1 2" key="1">
    <citation type="journal article" date="2020" name="Microorganisms">
        <title>Reliable Identification of Environmental Pseudomonas Isolates Using the rpoD Gene.</title>
        <authorList>
            <consortium name="The Broad Institute Genome Sequencing Platform"/>
            <person name="Girard L."/>
            <person name="Lood C."/>
            <person name="Rokni-Zadeh H."/>
            <person name="van Noort V."/>
            <person name="Lavigne R."/>
            <person name="De Mot R."/>
        </authorList>
    </citation>
    <scope>NUCLEOTIDE SEQUENCE [LARGE SCALE GENOMIC DNA]</scope>
    <source>
        <strain evidence="1 2">RW7P2</strain>
    </source>
</reference>
<proteinExistence type="predicted"/>
<dbReference type="InterPro" id="IPR022385">
    <property type="entry name" value="Rhs_assc_core"/>
</dbReference>
<organism evidence="1 2">
    <name type="scientific">Pseudomonas taiwanensis</name>
    <dbReference type="NCBI Taxonomy" id="470150"/>
    <lineage>
        <taxon>Bacteria</taxon>
        <taxon>Pseudomonadati</taxon>
        <taxon>Pseudomonadota</taxon>
        <taxon>Gammaproteobacteria</taxon>
        <taxon>Pseudomonadales</taxon>
        <taxon>Pseudomonadaceae</taxon>
        <taxon>Pseudomonas</taxon>
    </lineage>
</organism>